<feature type="compositionally biased region" description="Low complexity" evidence="1">
    <location>
        <begin position="303"/>
        <end position="322"/>
    </location>
</feature>
<accession>A0ABR6DGZ6</accession>
<dbReference type="Gene3D" id="2.40.180.10">
    <property type="entry name" value="Catalase core domain"/>
    <property type="match status" value="1"/>
</dbReference>
<reference evidence="2 3" key="1">
    <citation type="submission" date="2020-08" db="EMBL/GenBank/DDBJ databases">
        <title>Genomic Encyclopedia of Type Strains, Phase IV (KMG-IV): sequencing the most valuable type-strain genomes for metagenomic binning, comparative biology and taxonomic classification.</title>
        <authorList>
            <person name="Goeker M."/>
        </authorList>
    </citation>
    <scope>NUCLEOTIDE SEQUENCE [LARGE SCALE GENOMIC DNA]</scope>
    <source>
        <strain evidence="2 3">DSM 5686</strain>
    </source>
</reference>
<protein>
    <submittedName>
        <fullName evidence="2">Uncharacterized protein</fullName>
    </submittedName>
</protein>
<name>A0ABR6DGZ6_9HYPH</name>
<dbReference type="Proteomes" id="UP000565455">
    <property type="component" value="Unassembled WGS sequence"/>
</dbReference>
<sequence length="322" mass="33041">MPASATDTPQVFKKGFSALLRGVEAVLEGLGTKSPTVIALGGHPETHILGETFYSQAPLRWGDYVAKVAVAPVSPELTALTGAALNVNGKPNGLREAVAAFFAAQAGVWEIRAQLLTNRETMPVEGASVPWPEAESPYRPVARITVPRQEAWSDAKARARDDGLVLSPWHGLAAHRPLGALMRAPSGLSPLGRLPGRAQRLPDPRAGQRGRIPGLDACTGMPEVRGRFAPLPSGREQGGPGAVLEGKPAWAGTSRIRSGSRRAMTSRTVQSALLALALVAGSAGMAAAQSTPNGNTSSPGAPAGDNSTGNGATGSGAAPSGR</sequence>
<evidence type="ECO:0000313" key="3">
    <source>
        <dbReference type="Proteomes" id="UP000565455"/>
    </source>
</evidence>
<dbReference type="EMBL" id="JACJIM010000008">
    <property type="protein sequence ID" value="MBA9065361.1"/>
    <property type="molecule type" value="Genomic_DNA"/>
</dbReference>
<organism evidence="2 3">
    <name type="scientific">Methylobacterium fujisawaense</name>
    <dbReference type="NCBI Taxonomy" id="107400"/>
    <lineage>
        <taxon>Bacteria</taxon>
        <taxon>Pseudomonadati</taxon>
        <taxon>Pseudomonadota</taxon>
        <taxon>Alphaproteobacteria</taxon>
        <taxon>Hyphomicrobiales</taxon>
        <taxon>Methylobacteriaceae</taxon>
        <taxon>Methylobacterium</taxon>
    </lineage>
</organism>
<proteinExistence type="predicted"/>
<comment type="caution">
    <text evidence="2">The sequence shown here is derived from an EMBL/GenBank/DDBJ whole genome shotgun (WGS) entry which is preliminary data.</text>
</comment>
<feature type="region of interest" description="Disordered" evidence="1">
    <location>
        <begin position="285"/>
        <end position="322"/>
    </location>
</feature>
<feature type="compositionally biased region" description="Polar residues" evidence="1">
    <location>
        <begin position="290"/>
        <end position="299"/>
    </location>
</feature>
<feature type="region of interest" description="Disordered" evidence="1">
    <location>
        <begin position="199"/>
        <end position="221"/>
    </location>
</feature>
<dbReference type="InterPro" id="IPR020835">
    <property type="entry name" value="Catalase_sf"/>
</dbReference>
<evidence type="ECO:0000256" key="1">
    <source>
        <dbReference type="SAM" id="MobiDB-lite"/>
    </source>
</evidence>
<evidence type="ECO:0000313" key="2">
    <source>
        <dbReference type="EMBL" id="MBA9065361.1"/>
    </source>
</evidence>
<keyword evidence="3" id="KW-1185">Reference proteome</keyword>
<dbReference type="SUPFAM" id="SSF56634">
    <property type="entry name" value="Heme-dependent catalase-like"/>
    <property type="match status" value="1"/>
</dbReference>
<gene>
    <name evidence="2" type="ORF">GGQ91_004778</name>
</gene>